<evidence type="ECO:0000313" key="1">
    <source>
        <dbReference type="EMBL" id="KAL1140060.1"/>
    </source>
</evidence>
<reference evidence="1 2" key="1">
    <citation type="submission" date="2024-07" db="EMBL/GenBank/DDBJ databases">
        <title>Chromosome-level genome assembly of the water stick insect Ranatra chinensis (Heteroptera: Nepidae).</title>
        <authorList>
            <person name="Liu X."/>
        </authorList>
    </citation>
    <scope>NUCLEOTIDE SEQUENCE [LARGE SCALE GENOMIC DNA]</scope>
    <source>
        <strain evidence="1">Cailab_2021Rc</strain>
        <tissue evidence="1">Muscle</tissue>
    </source>
</reference>
<name>A0ABD0YVT1_9HEMI</name>
<keyword evidence="2" id="KW-1185">Reference proteome</keyword>
<gene>
    <name evidence="1" type="ORF">AAG570_007037</name>
</gene>
<accession>A0ABD0YVT1</accession>
<dbReference type="Proteomes" id="UP001558652">
    <property type="component" value="Unassembled WGS sequence"/>
</dbReference>
<dbReference type="EMBL" id="JBFDAA010000002">
    <property type="protein sequence ID" value="KAL1140060.1"/>
    <property type="molecule type" value="Genomic_DNA"/>
</dbReference>
<proteinExistence type="predicted"/>
<organism evidence="1 2">
    <name type="scientific">Ranatra chinensis</name>
    <dbReference type="NCBI Taxonomy" id="642074"/>
    <lineage>
        <taxon>Eukaryota</taxon>
        <taxon>Metazoa</taxon>
        <taxon>Ecdysozoa</taxon>
        <taxon>Arthropoda</taxon>
        <taxon>Hexapoda</taxon>
        <taxon>Insecta</taxon>
        <taxon>Pterygota</taxon>
        <taxon>Neoptera</taxon>
        <taxon>Paraneoptera</taxon>
        <taxon>Hemiptera</taxon>
        <taxon>Heteroptera</taxon>
        <taxon>Panheteroptera</taxon>
        <taxon>Nepomorpha</taxon>
        <taxon>Nepidae</taxon>
        <taxon>Ranatrinae</taxon>
        <taxon>Ranatra</taxon>
    </lineage>
</organism>
<sequence length="263" mass="30061">MTQKIKLKRKHLMDTIDAIPTSNKFEALSSAPEEIEVLSKECVRPIVFNKTINDVKTFLTSCQRVAKTRVTIKNTGQTTQVFTVSGENHKARRELVRQLNEIIDIIADNRVDKALIAESHLQSGRTNLISIYTIYRKDHLADWKQFRDSLNDSTTAKPALITDKDIDDKKLTSDFVSLPYEFGYNQTASLNNEREITLNNTILYDEQGKSEFLLQYFARIHIDATEQKGFEEEKVNPRLKRTIEAVGKGGMTSAVPRRRANKI</sequence>
<evidence type="ECO:0000313" key="2">
    <source>
        <dbReference type="Proteomes" id="UP001558652"/>
    </source>
</evidence>
<protein>
    <submittedName>
        <fullName evidence="1">Uncharacterized protein</fullName>
    </submittedName>
</protein>
<dbReference type="AlphaFoldDB" id="A0ABD0YVT1"/>
<comment type="caution">
    <text evidence="1">The sequence shown here is derived from an EMBL/GenBank/DDBJ whole genome shotgun (WGS) entry which is preliminary data.</text>
</comment>